<comment type="caution">
    <text evidence="1">The sequence shown here is derived from an EMBL/GenBank/DDBJ whole genome shotgun (WGS) entry which is preliminary data.</text>
</comment>
<reference evidence="1" key="1">
    <citation type="submission" date="2021-01" db="EMBL/GenBank/DDBJ databases">
        <title>Whole genome shotgun sequence of Planobispora rosea NBRC 15558.</title>
        <authorList>
            <person name="Komaki H."/>
            <person name="Tamura T."/>
        </authorList>
    </citation>
    <scope>NUCLEOTIDE SEQUENCE</scope>
    <source>
        <strain evidence="1">NBRC 15558</strain>
    </source>
</reference>
<dbReference type="Proteomes" id="UP000655044">
    <property type="component" value="Unassembled WGS sequence"/>
</dbReference>
<evidence type="ECO:0000313" key="1">
    <source>
        <dbReference type="EMBL" id="GIH87813.1"/>
    </source>
</evidence>
<accession>A0A8J3WFX5</accession>
<proteinExistence type="predicted"/>
<protein>
    <submittedName>
        <fullName evidence="1">Uncharacterized protein</fullName>
    </submittedName>
</protein>
<evidence type="ECO:0000313" key="2">
    <source>
        <dbReference type="Proteomes" id="UP000655044"/>
    </source>
</evidence>
<dbReference type="AlphaFoldDB" id="A0A8J3WFX5"/>
<dbReference type="EMBL" id="BOOI01000068">
    <property type="protein sequence ID" value="GIH87813.1"/>
    <property type="molecule type" value="Genomic_DNA"/>
</dbReference>
<organism evidence="1 2">
    <name type="scientific">Planobispora rosea</name>
    <dbReference type="NCBI Taxonomy" id="35762"/>
    <lineage>
        <taxon>Bacteria</taxon>
        <taxon>Bacillati</taxon>
        <taxon>Actinomycetota</taxon>
        <taxon>Actinomycetes</taxon>
        <taxon>Streptosporangiales</taxon>
        <taxon>Streptosporangiaceae</taxon>
        <taxon>Planobispora</taxon>
    </lineage>
</organism>
<dbReference type="RefSeq" id="WP_189243621.1">
    <property type="nucleotide sequence ID" value="NZ_BMQP01000045.1"/>
</dbReference>
<sequence length="286" mass="32071">MRNWFGPRGPQLLQGAEEGSALDAFELAILLINRGSTHEGAQFLRYAGSWENRLTLDFEDFRDGDQLYGMIVKDVCRRVGAAYDHAGYSIKADMWSRYAETVTSAAPIALLTRASGGRHARNRSRYCPFDPNQVQEIESFYWHAYATDPDNTSFTERDRRMLSAILADRPVSDAYLFDQHSRGKRRKHSIITAASITSVAPAGQKPSSSVHGWLSFGCRSRIDTSRLRGKSGDHGSSCYGRVLQHRNELRRNRRNGFNRMDNMPACRGTCLDVGIKTFLQGGVRGG</sequence>
<keyword evidence="2" id="KW-1185">Reference proteome</keyword>
<gene>
    <name evidence="1" type="ORF">Pro02_62210</name>
</gene>
<name>A0A8J3WFX5_PLARO</name>